<accession>A0A0A8YI67</accession>
<dbReference type="AlphaFoldDB" id="A0A0A8YI67"/>
<protein>
    <submittedName>
        <fullName evidence="1">Uncharacterized protein</fullName>
    </submittedName>
</protein>
<reference evidence="1" key="2">
    <citation type="journal article" date="2015" name="Data Brief">
        <title>Shoot transcriptome of the giant reed, Arundo donax.</title>
        <authorList>
            <person name="Barrero R.A."/>
            <person name="Guerrero F.D."/>
            <person name="Moolhuijzen P."/>
            <person name="Goolsby J.A."/>
            <person name="Tidwell J."/>
            <person name="Bellgard S.E."/>
            <person name="Bellgard M.I."/>
        </authorList>
    </citation>
    <scope>NUCLEOTIDE SEQUENCE</scope>
    <source>
        <tissue evidence="1">Shoot tissue taken approximately 20 cm above the soil surface</tissue>
    </source>
</reference>
<evidence type="ECO:0000313" key="1">
    <source>
        <dbReference type="EMBL" id="JAD25140.1"/>
    </source>
</evidence>
<dbReference type="EMBL" id="GBRH01272755">
    <property type="protein sequence ID" value="JAD25140.1"/>
    <property type="molecule type" value="Transcribed_RNA"/>
</dbReference>
<name>A0A0A8YI67_ARUDO</name>
<sequence>MMFVLWVGRNPMFPILVLPLRSSLRGRFQQVETGLMS</sequence>
<organism evidence="1">
    <name type="scientific">Arundo donax</name>
    <name type="common">Giant reed</name>
    <name type="synonym">Donax arundinaceus</name>
    <dbReference type="NCBI Taxonomy" id="35708"/>
    <lineage>
        <taxon>Eukaryota</taxon>
        <taxon>Viridiplantae</taxon>
        <taxon>Streptophyta</taxon>
        <taxon>Embryophyta</taxon>
        <taxon>Tracheophyta</taxon>
        <taxon>Spermatophyta</taxon>
        <taxon>Magnoliopsida</taxon>
        <taxon>Liliopsida</taxon>
        <taxon>Poales</taxon>
        <taxon>Poaceae</taxon>
        <taxon>PACMAD clade</taxon>
        <taxon>Arundinoideae</taxon>
        <taxon>Arundineae</taxon>
        <taxon>Arundo</taxon>
    </lineage>
</organism>
<proteinExistence type="predicted"/>
<reference evidence="1" key="1">
    <citation type="submission" date="2014-09" db="EMBL/GenBank/DDBJ databases">
        <authorList>
            <person name="Magalhaes I.L.F."/>
            <person name="Oliveira U."/>
            <person name="Santos F.R."/>
            <person name="Vidigal T.H.D.A."/>
            <person name="Brescovit A.D."/>
            <person name="Santos A.J."/>
        </authorList>
    </citation>
    <scope>NUCLEOTIDE SEQUENCE</scope>
    <source>
        <tissue evidence="1">Shoot tissue taken approximately 20 cm above the soil surface</tissue>
    </source>
</reference>